<evidence type="ECO:0000256" key="1">
    <source>
        <dbReference type="PROSITE-ProRule" id="PRU10141"/>
    </source>
</evidence>
<evidence type="ECO:0000313" key="2">
    <source>
        <dbReference type="Ensembl" id="ENSOMEP00000007875.1"/>
    </source>
</evidence>
<sequence>FKAPLRKIRILDNSAQYLVEKLLGEGAYGKVAKCRNLTTKQEVAVKIIKPSDRDSALESGSCRRSWATPPPSFIGLLSLFVLSS</sequence>
<reference evidence="2" key="1">
    <citation type="submission" date="2025-08" db="UniProtKB">
        <authorList>
            <consortium name="Ensembl"/>
        </authorList>
    </citation>
    <scope>IDENTIFICATION</scope>
</reference>
<dbReference type="PaxDb" id="30732-ENSOMEP00000007875"/>
<keyword evidence="1" id="KW-0067">ATP-binding</keyword>
<organism evidence="2 3">
    <name type="scientific">Oryzias melastigma</name>
    <name type="common">Marine medaka</name>
    <dbReference type="NCBI Taxonomy" id="30732"/>
    <lineage>
        <taxon>Eukaryota</taxon>
        <taxon>Metazoa</taxon>
        <taxon>Chordata</taxon>
        <taxon>Craniata</taxon>
        <taxon>Vertebrata</taxon>
        <taxon>Euteleostomi</taxon>
        <taxon>Actinopterygii</taxon>
        <taxon>Neopterygii</taxon>
        <taxon>Teleostei</taxon>
        <taxon>Neoteleostei</taxon>
        <taxon>Acanthomorphata</taxon>
        <taxon>Ovalentaria</taxon>
        <taxon>Atherinomorphae</taxon>
        <taxon>Beloniformes</taxon>
        <taxon>Adrianichthyidae</taxon>
        <taxon>Oryziinae</taxon>
        <taxon>Oryzias</taxon>
    </lineage>
</organism>
<dbReference type="Gene3D" id="3.30.200.20">
    <property type="entry name" value="Phosphorylase Kinase, domain 1"/>
    <property type="match status" value="1"/>
</dbReference>
<evidence type="ECO:0008006" key="4">
    <source>
        <dbReference type="Google" id="ProtNLM"/>
    </source>
</evidence>
<dbReference type="GeneTree" id="ENSGT00940000177779"/>
<feature type="binding site" evidence="1">
    <location>
        <position position="46"/>
    </location>
    <ligand>
        <name>ATP</name>
        <dbReference type="ChEBI" id="CHEBI:30616"/>
    </ligand>
</feature>
<accession>A0A3B3BQX1</accession>
<dbReference type="InterPro" id="IPR017441">
    <property type="entry name" value="Protein_kinase_ATP_BS"/>
</dbReference>
<keyword evidence="3" id="KW-1185">Reference proteome</keyword>
<evidence type="ECO:0000313" key="3">
    <source>
        <dbReference type="Proteomes" id="UP000261560"/>
    </source>
</evidence>
<dbReference type="SUPFAM" id="SSF56112">
    <property type="entry name" value="Protein kinase-like (PK-like)"/>
    <property type="match status" value="1"/>
</dbReference>
<keyword evidence="1" id="KW-0547">Nucleotide-binding</keyword>
<dbReference type="InterPro" id="IPR011009">
    <property type="entry name" value="Kinase-like_dom_sf"/>
</dbReference>
<dbReference type="PROSITE" id="PS00107">
    <property type="entry name" value="PROTEIN_KINASE_ATP"/>
    <property type="match status" value="1"/>
</dbReference>
<dbReference type="AlphaFoldDB" id="A0A3B3BQX1"/>
<proteinExistence type="predicted"/>
<reference evidence="2" key="2">
    <citation type="submission" date="2025-09" db="UniProtKB">
        <authorList>
            <consortium name="Ensembl"/>
        </authorList>
    </citation>
    <scope>IDENTIFICATION</scope>
</reference>
<name>A0A3B3BQX1_ORYME</name>
<dbReference type="Ensembl" id="ENSOMET00000003393.1">
    <property type="protein sequence ID" value="ENSOMEP00000007875.1"/>
    <property type="gene ID" value="ENSOMEG00000009007.1"/>
</dbReference>
<protein>
    <recommendedName>
        <fullName evidence="4">Protein kinase domain-containing protein</fullName>
    </recommendedName>
</protein>
<dbReference type="GO" id="GO:0005524">
    <property type="term" value="F:ATP binding"/>
    <property type="evidence" value="ECO:0007669"/>
    <property type="project" value="UniProtKB-UniRule"/>
</dbReference>
<dbReference type="Proteomes" id="UP000261560">
    <property type="component" value="Unplaced"/>
</dbReference>